<keyword evidence="2" id="KW-1185">Reference proteome</keyword>
<dbReference type="RefSeq" id="XP_068370508.1">
    <property type="nucleotide sequence ID" value="XM_068513568.1"/>
</dbReference>
<gene>
    <name evidence="1" type="ORF">TRFO_41070</name>
</gene>
<comment type="caution">
    <text evidence="1">The sequence shown here is derived from an EMBL/GenBank/DDBJ whole genome shotgun (WGS) entry which is preliminary data.</text>
</comment>
<dbReference type="EMBL" id="MLAK01000009">
    <property type="protein sequence ID" value="OHT17372.1"/>
    <property type="molecule type" value="Genomic_DNA"/>
</dbReference>
<dbReference type="GeneID" id="94848272"/>
<reference evidence="1" key="1">
    <citation type="submission" date="2016-10" db="EMBL/GenBank/DDBJ databases">
        <authorList>
            <person name="Benchimol M."/>
            <person name="Almeida L.G."/>
            <person name="Vasconcelos A.T."/>
            <person name="Perreira-Neves A."/>
            <person name="Rosa I.A."/>
            <person name="Tasca T."/>
            <person name="Bogo M.R."/>
            <person name="de Souza W."/>
        </authorList>
    </citation>
    <scope>NUCLEOTIDE SEQUENCE [LARGE SCALE GENOMIC DNA]</scope>
    <source>
        <strain evidence="1">K</strain>
    </source>
</reference>
<evidence type="ECO:0000313" key="2">
    <source>
        <dbReference type="Proteomes" id="UP000179807"/>
    </source>
</evidence>
<protein>
    <submittedName>
        <fullName evidence="1">Uncharacterized protein</fullName>
    </submittedName>
</protein>
<accession>A0A1J4L5T6</accession>
<sequence>MPKPEFKNWFKDQEYGKFMAGVRQSLCLPNEAADSERFYRIEPSTESDGETERVVNEIKAKYREPKEEVFSFSDDYDI</sequence>
<dbReference type="AlphaFoldDB" id="A0A1J4L5T6"/>
<evidence type="ECO:0000313" key="1">
    <source>
        <dbReference type="EMBL" id="OHT17372.1"/>
    </source>
</evidence>
<organism evidence="1 2">
    <name type="scientific">Tritrichomonas foetus</name>
    <dbReference type="NCBI Taxonomy" id="1144522"/>
    <lineage>
        <taxon>Eukaryota</taxon>
        <taxon>Metamonada</taxon>
        <taxon>Parabasalia</taxon>
        <taxon>Tritrichomonadida</taxon>
        <taxon>Tritrichomonadidae</taxon>
        <taxon>Tritrichomonas</taxon>
    </lineage>
</organism>
<dbReference type="Proteomes" id="UP000179807">
    <property type="component" value="Unassembled WGS sequence"/>
</dbReference>
<name>A0A1J4L5T6_9EUKA</name>
<proteinExistence type="predicted"/>
<dbReference type="VEuPathDB" id="TrichDB:TRFO_41070"/>